<organism evidence="2">
    <name type="scientific">marine sediment metagenome</name>
    <dbReference type="NCBI Taxonomy" id="412755"/>
    <lineage>
        <taxon>unclassified sequences</taxon>
        <taxon>metagenomes</taxon>
        <taxon>ecological metagenomes</taxon>
    </lineage>
</organism>
<protein>
    <submittedName>
        <fullName evidence="2">Uncharacterized protein</fullName>
    </submittedName>
</protein>
<accession>X1CD66</accession>
<proteinExistence type="predicted"/>
<dbReference type="EMBL" id="BART01024589">
    <property type="protein sequence ID" value="GAG91092.1"/>
    <property type="molecule type" value="Genomic_DNA"/>
</dbReference>
<gene>
    <name evidence="2" type="ORF">S01H4_44361</name>
</gene>
<name>X1CD66_9ZZZZ</name>
<comment type="caution">
    <text evidence="2">The sequence shown here is derived from an EMBL/GenBank/DDBJ whole genome shotgun (WGS) entry which is preliminary data.</text>
</comment>
<dbReference type="AlphaFoldDB" id="X1CD66"/>
<evidence type="ECO:0000256" key="1">
    <source>
        <dbReference type="SAM" id="MobiDB-lite"/>
    </source>
</evidence>
<feature type="region of interest" description="Disordered" evidence="1">
    <location>
        <begin position="1"/>
        <end position="24"/>
    </location>
</feature>
<evidence type="ECO:0000313" key="2">
    <source>
        <dbReference type="EMBL" id="GAG91092.1"/>
    </source>
</evidence>
<feature type="compositionally biased region" description="Basic and acidic residues" evidence="1">
    <location>
        <begin position="13"/>
        <end position="24"/>
    </location>
</feature>
<reference evidence="2" key="1">
    <citation type="journal article" date="2014" name="Front. Microbiol.">
        <title>High frequency of phylogenetically diverse reductive dehalogenase-homologous genes in deep subseafloor sedimentary metagenomes.</title>
        <authorList>
            <person name="Kawai M."/>
            <person name="Futagami T."/>
            <person name="Toyoda A."/>
            <person name="Takaki Y."/>
            <person name="Nishi S."/>
            <person name="Hori S."/>
            <person name="Arai W."/>
            <person name="Tsubouchi T."/>
            <person name="Morono Y."/>
            <person name="Uchiyama I."/>
            <person name="Ito T."/>
            <person name="Fujiyama A."/>
            <person name="Inagaki F."/>
            <person name="Takami H."/>
        </authorList>
    </citation>
    <scope>NUCLEOTIDE SEQUENCE</scope>
    <source>
        <strain evidence="2">Expedition CK06-06</strain>
    </source>
</reference>
<feature type="non-terminal residue" evidence="2">
    <location>
        <position position="1"/>
    </location>
</feature>
<sequence length="81" mass="9951">IGYSRKMGFEPGTHNRKERVDDYKSDKWESDCPNIDIRHDKNLTPNRWKPEQFRNKRFTRGWKEAKKIPGWGSLKWFWKKI</sequence>